<dbReference type="AlphaFoldDB" id="A0A1V4SJ53"/>
<dbReference type="Pfam" id="PF17851">
    <property type="entry name" value="GH43_C2"/>
    <property type="match status" value="1"/>
</dbReference>
<dbReference type="CDD" id="cd18617">
    <property type="entry name" value="GH43_XynB-like"/>
    <property type="match status" value="1"/>
</dbReference>
<organism evidence="8 9">
    <name type="scientific">Ruminiclostridium hungatei</name>
    <name type="common">Clostridium hungatei</name>
    <dbReference type="NCBI Taxonomy" id="48256"/>
    <lineage>
        <taxon>Bacteria</taxon>
        <taxon>Bacillati</taxon>
        <taxon>Bacillota</taxon>
        <taxon>Clostridia</taxon>
        <taxon>Eubacteriales</taxon>
        <taxon>Oscillospiraceae</taxon>
        <taxon>Ruminiclostridium</taxon>
    </lineage>
</organism>
<dbReference type="EC" id="3.2.1.55" evidence="8"/>
<dbReference type="InterPro" id="IPR041542">
    <property type="entry name" value="GH43_C2"/>
</dbReference>
<sequence>MNNSGTFNDVGTNNSTDRENFFTNPILPGFYPDPSICRVGEDYYLVTSSFSYFPGIPVFHSRDLVNWRQIGHVLDRPSQLDLDEGKHSEGIFAPTIRYNEGRFYVITTNVTRGGNFIVTAENPSGPWSEPYWLENAPGIDPSLFFDDDGRAYYVGTSEASEGGKYYGDNEIYLQELNLNSMSLKGPRYGLWRGALKNAVWSEGPHLYKIGGVYYLMIAEGGTDYHHSVTIARSPQLTGPYEGNPGNPILTHRHLGRNYPIVNTGHADLVETQNGEWWMVALASRPYGGYFRNLGRETFLAPVKWEDGWPIVSPGTGRIEFNYKRPVLPQEEAAAFSRRDDFDSSQLALIWNTLRTPRSSSWSLTERRGHLRLRLRPQKITEKANPSFIGRRQQHMAFAAAAAMEFQPALEGESAGIALIQSDDYNIRFEYTLNEGKNILQLVRCHAGTETVIAVREIKGGRLYLKAAAREQELSFYYGLDEENLTSLAENVDGRFLSADVAGGFVGTYIGMFASSNGKASVNHADFDWFEYCW</sequence>
<dbReference type="OrthoDB" id="9801455at2"/>
<evidence type="ECO:0000256" key="6">
    <source>
        <dbReference type="RuleBase" id="RU361187"/>
    </source>
</evidence>
<keyword evidence="2 6" id="KW-0378">Hydrolase</keyword>
<dbReference type="InterPro" id="IPR023296">
    <property type="entry name" value="Glyco_hydro_beta-prop_sf"/>
</dbReference>
<accession>A0A1V4SJ53</accession>
<dbReference type="InterPro" id="IPR006710">
    <property type="entry name" value="Glyco_hydro_43"/>
</dbReference>
<feature type="active site" description="Proton donor" evidence="4">
    <location>
        <position position="202"/>
    </location>
</feature>
<evidence type="ECO:0000256" key="3">
    <source>
        <dbReference type="ARBA" id="ARBA00023295"/>
    </source>
</evidence>
<evidence type="ECO:0000256" key="1">
    <source>
        <dbReference type="ARBA" id="ARBA00009865"/>
    </source>
</evidence>
<dbReference type="EMBL" id="MZGX01000014">
    <property type="protein sequence ID" value="OPX43793.1"/>
    <property type="molecule type" value="Genomic_DNA"/>
</dbReference>
<dbReference type="RefSeq" id="WP_080064711.1">
    <property type="nucleotide sequence ID" value="NZ_MZGX01000014.1"/>
</dbReference>
<keyword evidence="9" id="KW-1185">Reference proteome</keyword>
<dbReference type="PANTHER" id="PTHR42812:SF12">
    <property type="entry name" value="BETA-XYLOSIDASE-RELATED"/>
    <property type="match status" value="1"/>
</dbReference>
<dbReference type="PANTHER" id="PTHR42812">
    <property type="entry name" value="BETA-XYLOSIDASE"/>
    <property type="match status" value="1"/>
</dbReference>
<gene>
    <name evidence="8" type="ORF">CLHUN_22730</name>
</gene>
<feature type="domain" description="Beta-xylosidase C-terminal Concanavalin A-like" evidence="7">
    <location>
        <begin position="338"/>
        <end position="531"/>
    </location>
</feature>
<dbReference type="SUPFAM" id="SSF49899">
    <property type="entry name" value="Concanavalin A-like lectins/glucanases"/>
    <property type="match status" value="1"/>
</dbReference>
<evidence type="ECO:0000256" key="4">
    <source>
        <dbReference type="PIRSR" id="PIRSR606710-1"/>
    </source>
</evidence>
<proteinExistence type="inferred from homology"/>
<dbReference type="GO" id="GO:0046556">
    <property type="term" value="F:alpha-L-arabinofuranosidase activity"/>
    <property type="evidence" value="ECO:0007669"/>
    <property type="project" value="UniProtKB-EC"/>
</dbReference>
<name>A0A1V4SJ53_RUMHU</name>
<comment type="caution">
    <text evidence="8">The sequence shown here is derived from an EMBL/GenBank/DDBJ whole genome shotgun (WGS) entry which is preliminary data.</text>
</comment>
<reference evidence="8 9" key="1">
    <citation type="submission" date="2017-03" db="EMBL/GenBank/DDBJ databases">
        <title>Genome sequence of Clostridium hungatei DSM 14427.</title>
        <authorList>
            <person name="Poehlein A."/>
            <person name="Daniel R."/>
        </authorList>
    </citation>
    <scope>NUCLEOTIDE SEQUENCE [LARGE SCALE GENOMIC DNA]</scope>
    <source>
        <strain evidence="8 9">DSM 14427</strain>
    </source>
</reference>
<dbReference type="InterPro" id="IPR013320">
    <property type="entry name" value="ConA-like_dom_sf"/>
</dbReference>
<dbReference type="Pfam" id="PF04616">
    <property type="entry name" value="Glyco_hydro_43"/>
    <property type="match status" value="1"/>
</dbReference>
<evidence type="ECO:0000256" key="2">
    <source>
        <dbReference type="ARBA" id="ARBA00022801"/>
    </source>
</evidence>
<keyword evidence="3 6" id="KW-0326">Glycosidase</keyword>
<evidence type="ECO:0000256" key="5">
    <source>
        <dbReference type="PIRSR" id="PIRSR606710-2"/>
    </source>
</evidence>
<comment type="similarity">
    <text evidence="1 6">Belongs to the glycosyl hydrolase 43 family.</text>
</comment>
<evidence type="ECO:0000313" key="8">
    <source>
        <dbReference type="EMBL" id="OPX43793.1"/>
    </source>
</evidence>
<dbReference type="Gene3D" id="2.115.10.20">
    <property type="entry name" value="Glycosyl hydrolase domain, family 43"/>
    <property type="match status" value="1"/>
</dbReference>
<dbReference type="STRING" id="48256.CLHUN_22730"/>
<dbReference type="InterPro" id="IPR051795">
    <property type="entry name" value="Glycosyl_Hydrlase_43"/>
</dbReference>
<dbReference type="SUPFAM" id="SSF75005">
    <property type="entry name" value="Arabinanase/levansucrase/invertase"/>
    <property type="match status" value="1"/>
</dbReference>
<feature type="site" description="Important for catalytic activity, responsible for pKa modulation of the active site Glu and correct orientation of both the proton donor and substrate" evidence="5">
    <location>
        <position position="140"/>
    </location>
</feature>
<evidence type="ECO:0000313" key="9">
    <source>
        <dbReference type="Proteomes" id="UP000191554"/>
    </source>
</evidence>
<feature type="active site" description="Proton acceptor" evidence="4">
    <location>
        <position position="33"/>
    </location>
</feature>
<dbReference type="GO" id="GO:0005975">
    <property type="term" value="P:carbohydrate metabolic process"/>
    <property type="evidence" value="ECO:0007669"/>
    <property type="project" value="InterPro"/>
</dbReference>
<dbReference type="Proteomes" id="UP000191554">
    <property type="component" value="Unassembled WGS sequence"/>
</dbReference>
<dbReference type="Gene3D" id="2.60.120.200">
    <property type="match status" value="1"/>
</dbReference>
<evidence type="ECO:0000259" key="7">
    <source>
        <dbReference type="Pfam" id="PF17851"/>
    </source>
</evidence>
<protein>
    <submittedName>
        <fullName evidence="8">Non-reducing end alpha-L-arabinofuranosidase BoGH43A</fullName>
        <ecNumber evidence="8">3.2.1.55</ecNumber>
    </submittedName>
</protein>